<gene>
    <name evidence="2" type="ORF">SAMN05421771_1539</name>
</gene>
<organism evidence="2 3">
    <name type="scientific">Granulicella pectinivorans</name>
    <dbReference type="NCBI Taxonomy" id="474950"/>
    <lineage>
        <taxon>Bacteria</taxon>
        <taxon>Pseudomonadati</taxon>
        <taxon>Acidobacteriota</taxon>
        <taxon>Terriglobia</taxon>
        <taxon>Terriglobales</taxon>
        <taxon>Acidobacteriaceae</taxon>
        <taxon>Granulicella</taxon>
    </lineage>
</organism>
<feature type="transmembrane region" description="Helical" evidence="1">
    <location>
        <begin position="100"/>
        <end position="118"/>
    </location>
</feature>
<dbReference type="RefSeq" id="WP_141223839.1">
    <property type="nucleotide sequence ID" value="NZ_FOZL01000001.1"/>
</dbReference>
<keyword evidence="1" id="KW-0812">Transmembrane</keyword>
<feature type="transmembrane region" description="Helical" evidence="1">
    <location>
        <begin position="130"/>
        <end position="150"/>
    </location>
</feature>
<dbReference type="OrthoDB" id="112983at2"/>
<feature type="transmembrane region" description="Helical" evidence="1">
    <location>
        <begin position="26"/>
        <end position="48"/>
    </location>
</feature>
<feature type="transmembrane region" description="Helical" evidence="1">
    <location>
        <begin position="156"/>
        <end position="175"/>
    </location>
</feature>
<evidence type="ECO:0000313" key="3">
    <source>
        <dbReference type="Proteomes" id="UP000199024"/>
    </source>
</evidence>
<proteinExistence type="predicted"/>
<keyword evidence="3" id="KW-1185">Reference proteome</keyword>
<dbReference type="STRING" id="474950.SAMN05421771_1539"/>
<sequence length="351" mass="40174">MSSEPDSSLGAPNSTRPWCVSAWGRAGVYALFAFVGYFFVRVHLLIPVQYLKISSYLAGTERLPFQRRVLPIFLIRLLEHIPIPASIVKGHAGAFANANQIWLLLIDLVAFAVFSFFCHRFYRATTKNGMFSLLWYPILIFALVWSYVLHSEANLYYPYDMLSVAFFTAGLFFVYQRKFLPLLLVMLVGSFNRETTMFLIPLVALDALAPMTTLNPARLPWKRLPWLKLALLSAIWIGVKLLLGHFFQLNDRSQDFLRLGYNRPYLLYPNNWPQLLSGCGFLLPVVFLLRRRIPDTRVAAYMLIIPIWFIVMCFYGVLTETRIYGELCTLVAVACTLLLETYASSPKDAHA</sequence>
<feature type="transmembrane region" description="Helical" evidence="1">
    <location>
        <begin position="272"/>
        <end position="289"/>
    </location>
</feature>
<evidence type="ECO:0008006" key="4">
    <source>
        <dbReference type="Google" id="ProtNLM"/>
    </source>
</evidence>
<name>A0A1I6LZD5_9BACT</name>
<accession>A0A1I6LZD5</accession>
<reference evidence="2 3" key="1">
    <citation type="submission" date="2016-10" db="EMBL/GenBank/DDBJ databases">
        <authorList>
            <person name="de Groot N.N."/>
        </authorList>
    </citation>
    <scope>NUCLEOTIDE SEQUENCE [LARGE SCALE GENOMIC DNA]</scope>
    <source>
        <strain evidence="2 3">DSM 21001</strain>
    </source>
</reference>
<evidence type="ECO:0000313" key="2">
    <source>
        <dbReference type="EMBL" id="SFS08806.1"/>
    </source>
</evidence>
<protein>
    <recommendedName>
        <fullName evidence="4">Dolichyl-phosphate-mannose-protein mannosyltransferase</fullName>
    </recommendedName>
</protein>
<dbReference type="AlphaFoldDB" id="A0A1I6LZD5"/>
<evidence type="ECO:0000256" key="1">
    <source>
        <dbReference type="SAM" id="Phobius"/>
    </source>
</evidence>
<keyword evidence="1" id="KW-0472">Membrane</keyword>
<dbReference type="EMBL" id="FOZL01000001">
    <property type="protein sequence ID" value="SFS08806.1"/>
    <property type="molecule type" value="Genomic_DNA"/>
</dbReference>
<keyword evidence="1" id="KW-1133">Transmembrane helix</keyword>
<feature type="transmembrane region" description="Helical" evidence="1">
    <location>
        <begin position="298"/>
        <end position="317"/>
    </location>
</feature>
<feature type="transmembrane region" description="Helical" evidence="1">
    <location>
        <begin position="323"/>
        <end position="343"/>
    </location>
</feature>
<feature type="transmembrane region" description="Helical" evidence="1">
    <location>
        <begin position="226"/>
        <end position="247"/>
    </location>
</feature>
<dbReference type="Proteomes" id="UP000199024">
    <property type="component" value="Unassembled WGS sequence"/>
</dbReference>
<feature type="transmembrane region" description="Helical" evidence="1">
    <location>
        <begin position="69"/>
        <end position="88"/>
    </location>
</feature>